<organism evidence="3 4">
    <name type="scientific">Leeuwenhoekiella parthenopeia</name>
    <dbReference type="NCBI Taxonomy" id="2890320"/>
    <lineage>
        <taxon>Bacteria</taxon>
        <taxon>Pseudomonadati</taxon>
        <taxon>Bacteroidota</taxon>
        <taxon>Flavobacteriia</taxon>
        <taxon>Flavobacteriales</taxon>
        <taxon>Flavobacteriaceae</taxon>
        <taxon>Leeuwenhoekiella</taxon>
    </lineage>
</organism>
<gene>
    <name evidence="3" type="ORF">LLW17_14190</name>
</gene>
<dbReference type="InterPro" id="IPR019405">
    <property type="entry name" value="Lactonase_7-beta_prop"/>
</dbReference>
<dbReference type="RefSeq" id="WP_228230948.1">
    <property type="nucleotide sequence ID" value="NZ_JAJGMW010000020.1"/>
</dbReference>
<comment type="caution">
    <text evidence="3">The sequence shown here is derived from an EMBL/GenBank/DDBJ whole genome shotgun (WGS) entry which is preliminary data.</text>
</comment>
<dbReference type="SUPFAM" id="SSF75011">
    <property type="entry name" value="3-carboxy-cis,cis-mucoante lactonizing enzyme"/>
    <property type="match status" value="1"/>
</dbReference>
<evidence type="ECO:0000313" key="4">
    <source>
        <dbReference type="Proteomes" id="UP001197770"/>
    </source>
</evidence>
<dbReference type="Pfam" id="PF10282">
    <property type="entry name" value="Lactonase"/>
    <property type="match status" value="1"/>
</dbReference>
<keyword evidence="4" id="KW-1185">Reference proteome</keyword>
<dbReference type="Proteomes" id="UP001197770">
    <property type="component" value="Unassembled WGS sequence"/>
</dbReference>
<evidence type="ECO:0000313" key="3">
    <source>
        <dbReference type="EMBL" id="MCC4213876.1"/>
    </source>
</evidence>
<evidence type="ECO:0000256" key="1">
    <source>
        <dbReference type="ARBA" id="ARBA00005564"/>
    </source>
</evidence>
<reference evidence="3 4" key="1">
    <citation type="submission" date="2021-11" db="EMBL/GenBank/DDBJ databases">
        <title>Seasonal and diel survey of microbial diversity of the Tyrrhenian coast.</title>
        <authorList>
            <person name="Gattoni G."/>
            <person name="Corral P."/>
        </authorList>
    </citation>
    <scope>NUCLEOTIDE SEQUENCE [LARGE SCALE GENOMIC DNA]</scope>
    <source>
        <strain evidence="3 4">Mr9</strain>
    </source>
</reference>
<dbReference type="InterPro" id="IPR015943">
    <property type="entry name" value="WD40/YVTN_repeat-like_dom_sf"/>
</dbReference>
<dbReference type="PANTHER" id="PTHR30344">
    <property type="entry name" value="6-PHOSPHOGLUCONOLACTONASE-RELATED"/>
    <property type="match status" value="1"/>
</dbReference>
<dbReference type="PANTHER" id="PTHR30344:SF1">
    <property type="entry name" value="6-PHOSPHOGLUCONOLACTONASE"/>
    <property type="match status" value="1"/>
</dbReference>
<keyword evidence="2" id="KW-0313">Glucose metabolism</keyword>
<dbReference type="Gene3D" id="2.130.10.10">
    <property type="entry name" value="YVTN repeat-like/Quinoprotein amine dehydrogenase"/>
    <property type="match status" value="1"/>
</dbReference>
<dbReference type="EMBL" id="JAJGMW010000020">
    <property type="protein sequence ID" value="MCC4213876.1"/>
    <property type="molecule type" value="Genomic_DNA"/>
</dbReference>
<proteinExistence type="inferred from homology"/>
<name>A0ABS8GV47_9FLAO</name>
<protein>
    <submittedName>
        <fullName evidence="3">Lactonase family protein</fullName>
    </submittedName>
</protein>
<keyword evidence="2" id="KW-0119">Carbohydrate metabolism</keyword>
<sequence length="388" mass="42357">MRTFKIDKRNYLMKAPLFALSFMLFFSCKNTETKTESVMTETPQEHSEGMPFYIGTYTNGDSKGIYKAVLNADGSLTEPVLAVESENPSFLAFSKNKDILLAVNENENGSIESFQVDGDELLGVNQSPTGGAHPCFVAVNDDEYVLVANYTGGNIGLLKLDPKDGSLSDLLDVEQHEGKGTTERQEGPHAHSAWFIPDGSGIISADLGTNQLWFSKINTETNKLEPATTQKLDLPEGAGPRHLVFHPNNDFIYVLNELDNTISQIQNENGNYSVVSSFSILPEGFAEYSKAADIHASADGKFIYASNRGHDSIAILEVMEDGSLKLVANEPTKGKDPRNFQISPDGNFILVANQNGNNLVSYKRDAKTGLMNFIAEVAAPAPVCILFE</sequence>
<accession>A0ABS8GV47</accession>
<evidence type="ECO:0000256" key="2">
    <source>
        <dbReference type="ARBA" id="ARBA00022526"/>
    </source>
</evidence>
<comment type="similarity">
    <text evidence="1">Belongs to the cycloisomerase 2 family.</text>
</comment>
<dbReference type="PROSITE" id="PS51257">
    <property type="entry name" value="PROKAR_LIPOPROTEIN"/>
    <property type="match status" value="1"/>
</dbReference>
<dbReference type="InterPro" id="IPR050282">
    <property type="entry name" value="Cycloisomerase_2"/>
</dbReference>